<comment type="caution">
    <text evidence="1">The sequence shown here is derived from an EMBL/GenBank/DDBJ whole genome shotgun (WGS) entry which is preliminary data.</text>
</comment>
<evidence type="ECO:0000313" key="1">
    <source>
        <dbReference type="EMBL" id="GIY84514.1"/>
    </source>
</evidence>
<dbReference type="Proteomes" id="UP001054945">
    <property type="component" value="Unassembled WGS sequence"/>
</dbReference>
<organism evidence="1 2">
    <name type="scientific">Caerostris extrusa</name>
    <name type="common">Bark spider</name>
    <name type="synonym">Caerostris bankana</name>
    <dbReference type="NCBI Taxonomy" id="172846"/>
    <lineage>
        <taxon>Eukaryota</taxon>
        <taxon>Metazoa</taxon>
        <taxon>Ecdysozoa</taxon>
        <taxon>Arthropoda</taxon>
        <taxon>Chelicerata</taxon>
        <taxon>Arachnida</taxon>
        <taxon>Araneae</taxon>
        <taxon>Araneomorphae</taxon>
        <taxon>Entelegynae</taxon>
        <taxon>Araneoidea</taxon>
        <taxon>Araneidae</taxon>
        <taxon>Caerostris</taxon>
    </lineage>
</organism>
<sequence length="106" mass="11573">MFKRCAENCHLCAILASHSSRWYNQASCAHTAPREQFSLSLPCLDTFNACATIGCFWVPRSLVGSCNKFIVAHSCFSGGGIQQSCAPRQGRDRLAALIANMDSMNI</sequence>
<dbReference type="AlphaFoldDB" id="A0AAV4WS69"/>
<keyword evidence="2" id="KW-1185">Reference proteome</keyword>
<name>A0AAV4WS69_CAEEX</name>
<proteinExistence type="predicted"/>
<dbReference type="EMBL" id="BPLR01016524">
    <property type="protein sequence ID" value="GIY84514.1"/>
    <property type="molecule type" value="Genomic_DNA"/>
</dbReference>
<reference evidence="1 2" key="1">
    <citation type="submission" date="2021-06" db="EMBL/GenBank/DDBJ databases">
        <title>Caerostris extrusa draft genome.</title>
        <authorList>
            <person name="Kono N."/>
            <person name="Arakawa K."/>
        </authorList>
    </citation>
    <scope>NUCLEOTIDE SEQUENCE [LARGE SCALE GENOMIC DNA]</scope>
</reference>
<evidence type="ECO:0000313" key="2">
    <source>
        <dbReference type="Proteomes" id="UP001054945"/>
    </source>
</evidence>
<protein>
    <submittedName>
        <fullName evidence="1">Uncharacterized protein</fullName>
    </submittedName>
</protein>
<accession>A0AAV4WS69</accession>
<gene>
    <name evidence="1" type="ORF">CEXT_378871</name>
</gene>